<proteinExistence type="predicted"/>
<dbReference type="EMBL" id="MLAK01000843">
    <property type="protein sequence ID" value="OHT03020.1"/>
    <property type="molecule type" value="Genomic_DNA"/>
</dbReference>
<name>A0A1J4JZR2_9EUKA</name>
<dbReference type="RefSeq" id="XP_068356156.1">
    <property type="nucleotide sequence ID" value="XM_068506913.1"/>
</dbReference>
<sequence>MAYTIDNFDSIDTVYQFDNFDSPIIDFSESASNEGVSSLFDLLGESSQTRDRQISSGFRQQSRSHISNTHCINNADFNSRNLVNDRNFINHRSTSSLSTNSSSSRDRHWHCDHLCLYQPQQCYQGDPHRSTSNSLFESEIDYSSIRHSHKKHLHCAHQNRSRGFCKSTISNLDCAF</sequence>
<organism evidence="1 2">
    <name type="scientific">Tritrichomonas foetus</name>
    <dbReference type="NCBI Taxonomy" id="1144522"/>
    <lineage>
        <taxon>Eukaryota</taxon>
        <taxon>Metamonada</taxon>
        <taxon>Parabasalia</taxon>
        <taxon>Tritrichomonadida</taxon>
        <taxon>Tritrichomonadidae</taxon>
        <taxon>Tritrichomonas</taxon>
    </lineage>
</organism>
<protein>
    <submittedName>
        <fullName evidence="1">Uncharacterized protein</fullName>
    </submittedName>
</protein>
<reference evidence="1" key="1">
    <citation type="submission" date="2016-10" db="EMBL/GenBank/DDBJ databases">
        <authorList>
            <person name="Benchimol M."/>
            <person name="Almeida L.G."/>
            <person name="Vasconcelos A.T."/>
            <person name="Perreira-Neves A."/>
            <person name="Rosa I.A."/>
            <person name="Tasca T."/>
            <person name="Bogo M.R."/>
            <person name="de Souza W."/>
        </authorList>
    </citation>
    <scope>NUCLEOTIDE SEQUENCE [LARGE SCALE GENOMIC DNA]</scope>
    <source>
        <strain evidence="1">K</strain>
    </source>
</reference>
<comment type="caution">
    <text evidence="1">The sequence shown here is derived from an EMBL/GenBank/DDBJ whole genome shotgun (WGS) entry which is preliminary data.</text>
</comment>
<dbReference type="VEuPathDB" id="TrichDB:TRFO_29676"/>
<dbReference type="Proteomes" id="UP000179807">
    <property type="component" value="Unassembled WGS sequence"/>
</dbReference>
<evidence type="ECO:0000313" key="1">
    <source>
        <dbReference type="EMBL" id="OHT03020.1"/>
    </source>
</evidence>
<accession>A0A1J4JZR2</accession>
<evidence type="ECO:0000313" key="2">
    <source>
        <dbReference type="Proteomes" id="UP000179807"/>
    </source>
</evidence>
<dbReference type="GeneID" id="94841617"/>
<gene>
    <name evidence="1" type="ORF">TRFO_29676</name>
</gene>
<dbReference type="AlphaFoldDB" id="A0A1J4JZR2"/>
<keyword evidence="2" id="KW-1185">Reference proteome</keyword>